<dbReference type="Proteomes" id="UP001205185">
    <property type="component" value="Unassembled WGS sequence"/>
</dbReference>
<protein>
    <submittedName>
        <fullName evidence="3">Bifunctional DNA primase/polymerase, N-terminal</fullName>
    </submittedName>
</protein>
<dbReference type="Pfam" id="PF09250">
    <property type="entry name" value="Prim-Pol"/>
    <property type="match status" value="1"/>
</dbReference>
<name>A0ABT1I6C4_9PSEU</name>
<gene>
    <name evidence="3" type="ORF">LV75_000668</name>
</gene>
<evidence type="ECO:0000256" key="1">
    <source>
        <dbReference type="SAM" id="MobiDB-lite"/>
    </source>
</evidence>
<dbReference type="SMART" id="SM00943">
    <property type="entry name" value="Prim-Pol"/>
    <property type="match status" value="1"/>
</dbReference>
<feature type="domain" description="DNA primase/polymerase bifunctional N-terminal" evidence="2">
    <location>
        <begin position="12"/>
        <end position="203"/>
    </location>
</feature>
<accession>A0ABT1I6C4</accession>
<keyword evidence="4" id="KW-1185">Reference proteome</keyword>
<evidence type="ECO:0000313" key="4">
    <source>
        <dbReference type="Proteomes" id="UP001205185"/>
    </source>
</evidence>
<comment type="caution">
    <text evidence="3">The sequence shown here is derived from an EMBL/GenBank/DDBJ whole genome shotgun (WGS) entry which is preliminary data.</text>
</comment>
<feature type="compositionally biased region" description="Low complexity" evidence="1">
    <location>
        <begin position="308"/>
        <end position="320"/>
    </location>
</feature>
<dbReference type="EMBL" id="JAMTCO010000002">
    <property type="protein sequence ID" value="MCP2268182.1"/>
    <property type="molecule type" value="Genomic_DNA"/>
</dbReference>
<reference evidence="3 4" key="1">
    <citation type="submission" date="2022-06" db="EMBL/GenBank/DDBJ databases">
        <title>Genomic Encyclopedia of Archaeal and Bacterial Type Strains, Phase II (KMG-II): from individual species to whole genera.</title>
        <authorList>
            <person name="Goeker M."/>
        </authorList>
    </citation>
    <scope>NUCLEOTIDE SEQUENCE [LARGE SCALE GENOMIC DNA]</scope>
    <source>
        <strain evidence="3 4">DSM 44255</strain>
    </source>
</reference>
<organism evidence="3 4">
    <name type="scientific">Actinokineospora diospyrosa</name>
    <dbReference type="NCBI Taxonomy" id="103728"/>
    <lineage>
        <taxon>Bacteria</taxon>
        <taxon>Bacillati</taxon>
        <taxon>Actinomycetota</taxon>
        <taxon>Actinomycetes</taxon>
        <taxon>Pseudonocardiales</taxon>
        <taxon>Pseudonocardiaceae</taxon>
        <taxon>Actinokineospora</taxon>
    </lineage>
</organism>
<feature type="region of interest" description="Disordered" evidence="1">
    <location>
        <begin position="308"/>
        <end position="333"/>
    </location>
</feature>
<sequence>MNGHADSLLTAALDAAARGWHVFPLRAGSKIPALHGHRGCPRTGPCRDGHRGWEQRATTDPDRICAAWSIRPFNIGVATGPSGLVVVDLDVPKAAGETAPDGWNQAGITDGADVFAAVCTDLGHPVPWDTLTVRTPSGGTHLYFAAPAGIELRNTEGTTGTGLGWKVDTRAHGGYVVGPGSTTPAGIYRLIEDTTVAPLPNWLTTRLTPPPPPVPATAAPTPGSTRLPAYVDAAVRGECDHVTAAQPGNHGKTLFAAAVVLGGLVGAGALPLAQAENALHTAAAHMITGKCTCTDREVRRTITNGLRAGTTRPRTLPTTGQAQSALWGGGAAA</sequence>
<proteinExistence type="predicted"/>
<evidence type="ECO:0000259" key="2">
    <source>
        <dbReference type="SMART" id="SM00943"/>
    </source>
</evidence>
<dbReference type="RefSeq" id="WP_253885117.1">
    <property type="nucleotide sequence ID" value="NZ_BAAAVB010000006.1"/>
</dbReference>
<dbReference type="CDD" id="cd04859">
    <property type="entry name" value="Prim_Pol"/>
    <property type="match status" value="1"/>
</dbReference>
<dbReference type="InterPro" id="IPR015330">
    <property type="entry name" value="DNA_primase/pol_bifunc_N"/>
</dbReference>
<dbReference type="SUPFAM" id="SSF56747">
    <property type="entry name" value="Prim-pol domain"/>
    <property type="match status" value="1"/>
</dbReference>
<evidence type="ECO:0000313" key="3">
    <source>
        <dbReference type="EMBL" id="MCP2268182.1"/>
    </source>
</evidence>